<name>A0ABQ6IHA9_9MICO</name>
<protein>
    <recommendedName>
        <fullName evidence="3">Reverse transcriptase (RNA-dependent DNA polymerase)</fullName>
    </recommendedName>
</protein>
<dbReference type="EMBL" id="BSUN01000001">
    <property type="protein sequence ID" value="GMA37254.1"/>
    <property type="molecule type" value="Genomic_DNA"/>
</dbReference>
<comment type="caution">
    <text evidence="1">The sequence shown here is derived from an EMBL/GenBank/DDBJ whole genome shotgun (WGS) entry which is preliminary data.</text>
</comment>
<proteinExistence type="predicted"/>
<accession>A0ABQ6IHA9</accession>
<keyword evidence="2" id="KW-1185">Reference proteome</keyword>
<gene>
    <name evidence="1" type="ORF">GCM10025876_34580</name>
</gene>
<organism evidence="1 2">
    <name type="scientific">Demequina litorisediminis</name>
    <dbReference type="NCBI Taxonomy" id="1849022"/>
    <lineage>
        <taxon>Bacteria</taxon>
        <taxon>Bacillati</taxon>
        <taxon>Actinomycetota</taxon>
        <taxon>Actinomycetes</taxon>
        <taxon>Micrococcales</taxon>
        <taxon>Demequinaceae</taxon>
        <taxon>Demequina</taxon>
    </lineage>
</organism>
<evidence type="ECO:0000313" key="1">
    <source>
        <dbReference type="EMBL" id="GMA37254.1"/>
    </source>
</evidence>
<evidence type="ECO:0008006" key="3">
    <source>
        <dbReference type="Google" id="ProtNLM"/>
    </source>
</evidence>
<dbReference type="RefSeq" id="WP_284329021.1">
    <property type="nucleotide sequence ID" value="NZ_BSUN01000001.1"/>
</dbReference>
<dbReference type="Proteomes" id="UP001157125">
    <property type="component" value="Unassembled WGS sequence"/>
</dbReference>
<evidence type="ECO:0000313" key="2">
    <source>
        <dbReference type="Proteomes" id="UP001157125"/>
    </source>
</evidence>
<sequence length="232" mass="26015">MRFKKALRGSGVTRGDDYEILRYVDDYFAFASTEAIADRVKSTVDRVLSSYRLYLNHDKSDLSATPRLNQMDSSRAAVRTIISENLYVEYREEVGAPRKVGRVVARTNRIRQEISGVISPSTELAGPVASYAVSLLEERLSSVLSELLTYADRHAGIPAAVGVELTRNLSDLVDLYFWLYDLAPRVANAVKVVRSLAEARKASEVIVPYRTSRRELDARIGAACLMTMERFE</sequence>
<reference evidence="2" key="1">
    <citation type="journal article" date="2019" name="Int. J. Syst. Evol. Microbiol.">
        <title>The Global Catalogue of Microorganisms (GCM) 10K type strain sequencing project: providing services to taxonomists for standard genome sequencing and annotation.</title>
        <authorList>
            <consortium name="The Broad Institute Genomics Platform"/>
            <consortium name="The Broad Institute Genome Sequencing Center for Infectious Disease"/>
            <person name="Wu L."/>
            <person name="Ma J."/>
        </authorList>
    </citation>
    <scope>NUCLEOTIDE SEQUENCE [LARGE SCALE GENOMIC DNA]</scope>
    <source>
        <strain evidence="2">NBRC 112299</strain>
    </source>
</reference>